<feature type="domain" description="Neurotransmitter-gated ion-channel transmembrane" evidence="16">
    <location>
        <begin position="224"/>
        <end position="433"/>
    </location>
</feature>
<dbReference type="CDD" id="cd19064">
    <property type="entry name" value="LGIC_TM_nAChR"/>
    <property type="match status" value="1"/>
</dbReference>
<evidence type="ECO:0000256" key="2">
    <source>
        <dbReference type="ARBA" id="ARBA00022475"/>
    </source>
</evidence>
<evidence type="ECO:0000256" key="8">
    <source>
        <dbReference type="ARBA" id="ARBA00023157"/>
    </source>
</evidence>
<gene>
    <name evidence="17" type="ORF">OKIOD_LOCUS16414</name>
</gene>
<dbReference type="InterPro" id="IPR006202">
    <property type="entry name" value="Neur_chan_lig-bd"/>
</dbReference>
<proteinExistence type="predicted"/>
<evidence type="ECO:0000256" key="6">
    <source>
        <dbReference type="ARBA" id="ARBA00023065"/>
    </source>
</evidence>
<evidence type="ECO:0000256" key="11">
    <source>
        <dbReference type="ARBA" id="ARBA00023286"/>
    </source>
</evidence>
<dbReference type="SUPFAM" id="SSF63712">
    <property type="entry name" value="Nicotinic receptor ligand binding domain-like"/>
    <property type="match status" value="1"/>
</dbReference>
<evidence type="ECO:0000256" key="3">
    <source>
        <dbReference type="ARBA" id="ARBA00022692"/>
    </source>
</evidence>
<reference evidence="17 18" key="1">
    <citation type="submission" date="2021-04" db="EMBL/GenBank/DDBJ databases">
        <authorList>
            <person name="Bliznina A."/>
        </authorList>
    </citation>
    <scope>NUCLEOTIDE SEQUENCE [LARGE SCALE GENOMIC DNA]</scope>
</reference>
<dbReference type="InterPro" id="IPR038050">
    <property type="entry name" value="Neuro_actylchol_rec"/>
</dbReference>
<protein>
    <submittedName>
        <fullName evidence="17">Oidioi.mRNA.OKI2018_I69.chr2.g7649.t1.cds</fullName>
    </submittedName>
</protein>
<name>A0ABN7TDF2_OIKDI</name>
<dbReference type="PRINTS" id="PR00252">
    <property type="entry name" value="NRIONCHANNEL"/>
</dbReference>
<dbReference type="InterPro" id="IPR036719">
    <property type="entry name" value="Neuro-gated_channel_TM_sf"/>
</dbReference>
<dbReference type="SUPFAM" id="SSF90112">
    <property type="entry name" value="Neurotransmitter-gated ion-channel transmembrane pore"/>
    <property type="match status" value="1"/>
</dbReference>
<evidence type="ECO:0000256" key="1">
    <source>
        <dbReference type="ARBA" id="ARBA00022448"/>
    </source>
</evidence>
<keyword evidence="9" id="KW-0675">Receptor</keyword>
<keyword evidence="4 14" id="KW-1133">Transmembrane helix</keyword>
<evidence type="ECO:0000256" key="4">
    <source>
        <dbReference type="ARBA" id="ARBA00022989"/>
    </source>
</evidence>
<dbReference type="PRINTS" id="PR00254">
    <property type="entry name" value="NICOTINICR"/>
</dbReference>
<evidence type="ECO:0000259" key="16">
    <source>
        <dbReference type="Pfam" id="PF02932"/>
    </source>
</evidence>
<keyword evidence="7 14" id="KW-0472">Membrane</keyword>
<dbReference type="Pfam" id="PF02931">
    <property type="entry name" value="Neur_chan_LBD"/>
    <property type="match status" value="1"/>
</dbReference>
<dbReference type="InterPro" id="IPR002394">
    <property type="entry name" value="Nicotinic_acetylcholine_rcpt"/>
</dbReference>
<keyword evidence="12" id="KW-0407">Ion channel</keyword>
<dbReference type="EMBL" id="OU015567">
    <property type="protein sequence ID" value="CAG5113555.1"/>
    <property type="molecule type" value="Genomic_DNA"/>
</dbReference>
<organism evidence="17 18">
    <name type="scientific">Oikopleura dioica</name>
    <name type="common">Tunicate</name>
    <dbReference type="NCBI Taxonomy" id="34765"/>
    <lineage>
        <taxon>Eukaryota</taxon>
        <taxon>Metazoa</taxon>
        <taxon>Chordata</taxon>
        <taxon>Tunicata</taxon>
        <taxon>Appendicularia</taxon>
        <taxon>Copelata</taxon>
        <taxon>Oikopleuridae</taxon>
        <taxon>Oikopleura</taxon>
    </lineage>
</organism>
<evidence type="ECO:0000256" key="5">
    <source>
        <dbReference type="ARBA" id="ARBA00023018"/>
    </source>
</evidence>
<dbReference type="Gene3D" id="2.70.170.10">
    <property type="entry name" value="Neurotransmitter-gated ion-channel ligand-binding domain"/>
    <property type="match status" value="1"/>
</dbReference>
<dbReference type="InterPro" id="IPR006029">
    <property type="entry name" value="Neurotrans-gated_channel_TM"/>
</dbReference>
<evidence type="ECO:0000256" key="12">
    <source>
        <dbReference type="ARBA" id="ARBA00023303"/>
    </source>
</evidence>
<dbReference type="Proteomes" id="UP001158576">
    <property type="component" value="Chromosome 2"/>
</dbReference>
<dbReference type="InterPro" id="IPR036734">
    <property type="entry name" value="Neur_chan_lig-bd_sf"/>
</dbReference>
<evidence type="ECO:0000256" key="10">
    <source>
        <dbReference type="ARBA" id="ARBA00023180"/>
    </source>
</evidence>
<accession>A0ABN7TDF2</accession>
<keyword evidence="1" id="KW-0813">Transport</keyword>
<feature type="transmembrane region" description="Helical" evidence="14">
    <location>
        <begin position="249"/>
        <end position="267"/>
    </location>
</feature>
<keyword evidence="3 14" id="KW-0812">Transmembrane</keyword>
<evidence type="ECO:0000256" key="9">
    <source>
        <dbReference type="ARBA" id="ARBA00023170"/>
    </source>
</evidence>
<keyword evidence="10" id="KW-0325">Glycoprotein</keyword>
<comment type="subcellular location">
    <subcellularLocation>
        <location evidence="13">Synaptic cell membrane</location>
        <topology evidence="13">Multi-pass membrane protein</topology>
    </subcellularLocation>
</comment>
<evidence type="ECO:0000256" key="13">
    <source>
        <dbReference type="ARBA" id="ARBA00034099"/>
    </source>
</evidence>
<dbReference type="InterPro" id="IPR006201">
    <property type="entry name" value="Neur_channel"/>
</dbReference>
<keyword evidence="18" id="KW-1185">Reference proteome</keyword>
<keyword evidence="8" id="KW-1015">Disulfide bond</keyword>
<evidence type="ECO:0000256" key="14">
    <source>
        <dbReference type="SAM" id="Phobius"/>
    </source>
</evidence>
<evidence type="ECO:0000259" key="15">
    <source>
        <dbReference type="Pfam" id="PF02931"/>
    </source>
</evidence>
<dbReference type="Gene3D" id="1.20.58.390">
    <property type="entry name" value="Neurotransmitter-gated ion-channel transmembrane domain"/>
    <property type="match status" value="1"/>
</dbReference>
<evidence type="ECO:0000313" key="18">
    <source>
        <dbReference type="Proteomes" id="UP001158576"/>
    </source>
</evidence>
<dbReference type="Pfam" id="PF02932">
    <property type="entry name" value="Neur_chan_memb"/>
    <property type="match status" value="1"/>
</dbReference>
<keyword evidence="11" id="KW-1071">Ligand-gated ion channel</keyword>
<feature type="domain" description="Neurotransmitter-gated ion-channel ligand-binding" evidence="15">
    <location>
        <begin position="2"/>
        <end position="100"/>
    </location>
</feature>
<keyword evidence="2" id="KW-1003">Cell membrane</keyword>
<keyword evidence="6" id="KW-0406">Ion transport</keyword>
<sequence length="480" mass="55291">MVVQRLLTIKMREEEIVMAGYNVVDWTDERLSWNPEDYNNISVTNINSQLIWKPGTVFYNNKDGVFETKFKTKLKLYNTGYISWMPPALYKSTCSLNVKKIDLENQSVNSMATSLIIFFIKNRSTKMQFDFPIHRLCYGIKLKLKLTCSRSLALALELDARNLDFNYDFALETSYVEGSNVSAEWVLLRTNISIVDSMDSDLSFKEIHFEYHFQRMPLFYILNMILPIWLMFFLSIFVFYLPTDACEKMTLSISILIGQTVFLTLLAKHTPETSMEIPLLSSYLLFTIMMVSFSVIMSVVVCNVHFRSSATHKLPRYFQVIFIDYIARYLNIKRPPPFEIDMPRRNSHGEDTKTTSMCYELELEEDGGKAVASEIMFNTHSKLFGCSDRKAMSTSVRNTTRPLARELRPAVEAIDFITTTMQQNDDESTTGSQVSFMSIALWLSWEAFIISGASIMWQSSGFKVALRLVTGEHAIRTILI</sequence>
<evidence type="ECO:0000313" key="17">
    <source>
        <dbReference type="EMBL" id="CAG5113555.1"/>
    </source>
</evidence>
<feature type="transmembrane region" description="Helical" evidence="14">
    <location>
        <begin position="218"/>
        <end position="243"/>
    </location>
</feature>
<feature type="transmembrane region" description="Helical" evidence="14">
    <location>
        <begin position="279"/>
        <end position="306"/>
    </location>
</feature>
<keyword evidence="5" id="KW-0770">Synapse</keyword>
<evidence type="ECO:0000256" key="7">
    <source>
        <dbReference type="ARBA" id="ARBA00023136"/>
    </source>
</evidence>
<dbReference type="PANTHER" id="PTHR18945">
    <property type="entry name" value="NEUROTRANSMITTER GATED ION CHANNEL"/>
    <property type="match status" value="1"/>
</dbReference>